<comment type="caution">
    <text evidence="3">The sequence shown here is derived from an EMBL/GenBank/DDBJ whole genome shotgun (WGS) entry which is preliminary data.</text>
</comment>
<evidence type="ECO:0000313" key="3">
    <source>
        <dbReference type="EMBL" id="GAA4263740.1"/>
    </source>
</evidence>
<keyword evidence="4" id="KW-1185">Reference proteome</keyword>
<accession>A0ABP8DUP4</accession>
<feature type="region of interest" description="Disordered" evidence="1">
    <location>
        <begin position="216"/>
        <end position="258"/>
    </location>
</feature>
<reference evidence="4" key="1">
    <citation type="journal article" date="2019" name="Int. J. Syst. Evol. Microbiol.">
        <title>The Global Catalogue of Microorganisms (GCM) 10K type strain sequencing project: providing services to taxonomists for standard genome sequencing and annotation.</title>
        <authorList>
            <consortium name="The Broad Institute Genomics Platform"/>
            <consortium name="The Broad Institute Genome Sequencing Center for Infectious Disease"/>
            <person name="Wu L."/>
            <person name="Ma J."/>
        </authorList>
    </citation>
    <scope>NUCLEOTIDE SEQUENCE [LARGE SCALE GENOMIC DNA]</scope>
    <source>
        <strain evidence="4">JCM 17441</strain>
    </source>
</reference>
<dbReference type="RefSeq" id="WP_345143671.1">
    <property type="nucleotide sequence ID" value="NZ_BAABAT010000078.1"/>
</dbReference>
<dbReference type="InterPro" id="IPR003115">
    <property type="entry name" value="ParB_N"/>
</dbReference>
<dbReference type="Proteomes" id="UP001500620">
    <property type="component" value="Unassembled WGS sequence"/>
</dbReference>
<name>A0ABP8DUP4_9ACTN</name>
<feature type="domain" description="ParB-like N-terminal" evidence="2">
    <location>
        <begin position="26"/>
        <end position="110"/>
    </location>
</feature>
<dbReference type="InterPro" id="IPR036086">
    <property type="entry name" value="ParB/Sulfiredoxin_sf"/>
</dbReference>
<evidence type="ECO:0000259" key="2">
    <source>
        <dbReference type="SMART" id="SM00470"/>
    </source>
</evidence>
<proteinExistence type="predicted"/>
<dbReference type="SMART" id="SM00470">
    <property type="entry name" value="ParB"/>
    <property type="match status" value="1"/>
</dbReference>
<evidence type="ECO:0000256" key="1">
    <source>
        <dbReference type="SAM" id="MobiDB-lite"/>
    </source>
</evidence>
<organism evidence="3 4">
    <name type="scientific">Dactylosporangium darangshiense</name>
    <dbReference type="NCBI Taxonomy" id="579108"/>
    <lineage>
        <taxon>Bacteria</taxon>
        <taxon>Bacillati</taxon>
        <taxon>Actinomycetota</taxon>
        <taxon>Actinomycetes</taxon>
        <taxon>Micromonosporales</taxon>
        <taxon>Micromonosporaceae</taxon>
        <taxon>Dactylosporangium</taxon>
    </lineage>
</organism>
<evidence type="ECO:0000313" key="4">
    <source>
        <dbReference type="Proteomes" id="UP001500620"/>
    </source>
</evidence>
<dbReference type="EMBL" id="BAABAT010000078">
    <property type="protein sequence ID" value="GAA4263740.1"/>
    <property type="molecule type" value="Genomic_DNA"/>
</dbReference>
<dbReference type="SUPFAM" id="SSF110849">
    <property type="entry name" value="ParB/Sulfiredoxin"/>
    <property type="match status" value="1"/>
</dbReference>
<feature type="compositionally biased region" description="Basic and acidic residues" evidence="1">
    <location>
        <begin position="216"/>
        <end position="227"/>
    </location>
</feature>
<gene>
    <name evidence="3" type="ORF">GCM10022255_111020</name>
</gene>
<protein>
    <submittedName>
        <fullName evidence="3">ParB N-terminal domain-containing protein</fullName>
    </submittedName>
</protein>
<sequence length="331" mass="36343">MPPAHAGPAGAGSSADDLLARCSPPEWLPVSSLRPADSPRQSGEDAEHIRMLARIDANLPAIIVHRPTMRVVDGMHRLGAARIRGDAMIQVRLFDGTEQEAFVLAVRANIAHGLPLRYDDRTRAAERVIASHPGWSDRAIAAVVGLGARTVGNIRRRLQRERSTEEALVRTGRDGRVRPVNNAEGRLRASELIKRRPEASLREIAREAGVSPSTVRDVRLRIERGDDPLPAARRSRSDGPAAPSEPDRSAGPDLGAMLQGLQNDPALRFSESGRGLLRWILLRAVRTDEWAEVIDKVPPHTAYIIAELARTCAEEWRQLAEDVERRGAEQA</sequence>